<evidence type="ECO:0000313" key="2">
    <source>
        <dbReference type="EMBL" id="QES17723.1"/>
    </source>
</evidence>
<reference evidence="2 3" key="1">
    <citation type="submission" date="2018-05" db="EMBL/GenBank/DDBJ databases">
        <title>Streptomyces venezuelae.</title>
        <authorList>
            <person name="Kim W."/>
            <person name="Lee N."/>
            <person name="Cho B.-K."/>
        </authorList>
    </citation>
    <scope>NUCLEOTIDE SEQUENCE [LARGE SCALE GENOMIC DNA]</scope>
    <source>
        <strain evidence="2 3">ATCC 15068</strain>
    </source>
</reference>
<feature type="region of interest" description="Disordered" evidence="1">
    <location>
        <begin position="1"/>
        <end position="116"/>
    </location>
</feature>
<protein>
    <submittedName>
        <fullName evidence="2">Uncharacterized protein</fullName>
    </submittedName>
</protein>
<dbReference type="AlphaFoldDB" id="A0A5P2AHX1"/>
<accession>A0A5P2AHX1</accession>
<organism evidence="2 3">
    <name type="scientific">Streptomyces venezuelae</name>
    <dbReference type="NCBI Taxonomy" id="54571"/>
    <lineage>
        <taxon>Bacteria</taxon>
        <taxon>Bacillati</taxon>
        <taxon>Actinomycetota</taxon>
        <taxon>Actinomycetes</taxon>
        <taxon>Kitasatosporales</taxon>
        <taxon>Streptomycetaceae</taxon>
        <taxon>Streptomyces</taxon>
    </lineage>
</organism>
<evidence type="ECO:0000256" key="1">
    <source>
        <dbReference type="SAM" id="MobiDB-lite"/>
    </source>
</evidence>
<dbReference type="Proteomes" id="UP000324106">
    <property type="component" value="Chromosome"/>
</dbReference>
<proteinExistence type="predicted"/>
<dbReference type="EMBL" id="CP029194">
    <property type="protein sequence ID" value="QES17723.1"/>
    <property type="molecule type" value="Genomic_DNA"/>
</dbReference>
<feature type="compositionally biased region" description="Gly residues" evidence="1">
    <location>
        <begin position="39"/>
        <end position="51"/>
    </location>
</feature>
<evidence type="ECO:0000313" key="3">
    <source>
        <dbReference type="Proteomes" id="UP000324106"/>
    </source>
</evidence>
<gene>
    <name evidence="2" type="ORF">DEJ46_00175</name>
</gene>
<sequence length="116" mass="12295">MEEGEPTRRHPRHVNILDLSSNATLAIRLRPRGTRSRSPGGGHAPGGGGRAPDGPRAVRPPGPLHLPASGRGCGRHADSAHKLPQHGQARSGRGLSCWSGSGGYGWPRRWAAPTRR</sequence>
<name>A0A5P2AHX1_STRVZ</name>